<dbReference type="InterPro" id="IPR052609">
    <property type="entry name" value="Ribosome_Biogenesis_Reg"/>
</dbReference>
<gene>
    <name evidence="3" type="ORF">Zm00014a_016231</name>
</gene>
<protein>
    <recommendedName>
        <fullName evidence="2">Nucleolar 27S pre-rRNA processing Urb2/Npa2 C-terminal domain-containing protein</fullName>
    </recommendedName>
</protein>
<dbReference type="PANTHER" id="PTHR15682">
    <property type="entry name" value="UNHEALTHY RIBOSOME BIOGENESIS PROTEIN 2 HOMOLOG"/>
    <property type="match status" value="1"/>
</dbReference>
<dbReference type="Proteomes" id="UP000251960">
    <property type="component" value="Chromosome 1"/>
</dbReference>
<evidence type="ECO:0000256" key="1">
    <source>
        <dbReference type="SAM" id="MobiDB-lite"/>
    </source>
</evidence>
<organism evidence="3">
    <name type="scientific">Zea mays</name>
    <name type="common">Maize</name>
    <dbReference type="NCBI Taxonomy" id="4577"/>
    <lineage>
        <taxon>Eukaryota</taxon>
        <taxon>Viridiplantae</taxon>
        <taxon>Streptophyta</taxon>
        <taxon>Embryophyta</taxon>
        <taxon>Tracheophyta</taxon>
        <taxon>Spermatophyta</taxon>
        <taxon>Magnoliopsida</taxon>
        <taxon>Liliopsida</taxon>
        <taxon>Poales</taxon>
        <taxon>Poaceae</taxon>
        <taxon>PACMAD clade</taxon>
        <taxon>Panicoideae</taxon>
        <taxon>Andropogonodae</taxon>
        <taxon>Andropogoneae</taxon>
        <taxon>Tripsacinae</taxon>
        <taxon>Zea</taxon>
    </lineage>
</organism>
<dbReference type="InterPro" id="IPR018849">
    <property type="entry name" value="Urb2/Npa2_C"/>
</dbReference>
<feature type="region of interest" description="Disordered" evidence="1">
    <location>
        <begin position="16"/>
        <end position="35"/>
    </location>
</feature>
<evidence type="ECO:0000259" key="2">
    <source>
        <dbReference type="Pfam" id="PF10441"/>
    </source>
</evidence>
<feature type="domain" description="Nucleolar 27S pre-rRNA processing Urb2/Npa2 C-terminal" evidence="2">
    <location>
        <begin position="1645"/>
        <end position="1871"/>
    </location>
</feature>
<dbReference type="Pfam" id="PF10441">
    <property type="entry name" value="Urb2"/>
    <property type="match status" value="1"/>
</dbReference>
<dbReference type="EMBL" id="NCVQ01000001">
    <property type="protein sequence ID" value="PWZ57767.1"/>
    <property type="molecule type" value="Genomic_DNA"/>
</dbReference>
<dbReference type="PANTHER" id="PTHR15682:SF2">
    <property type="entry name" value="UNHEALTHY RIBOSOME BIOGENESIS PROTEIN 2 HOMOLOG"/>
    <property type="match status" value="1"/>
</dbReference>
<dbReference type="EMBL" id="NCVQ01000001">
    <property type="protein sequence ID" value="PWZ57765.1"/>
    <property type="molecule type" value="Genomic_DNA"/>
</dbReference>
<dbReference type="EMBL" id="NCVQ01000001">
    <property type="protein sequence ID" value="PWZ57766.1"/>
    <property type="molecule type" value="Genomic_DNA"/>
</dbReference>
<reference evidence="3" key="1">
    <citation type="journal article" date="2018" name="Nat. Genet.">
        <title>Extensive intraspecific gene order and gene structural variations between Mo17 and other maize genomes.</title>
        <authorList>
            <person name="Sun S."/>
            <person name="Zhou Y."/>
            <person name="Chen J."/>
            <person name="Shi J."/>
            <person name="Zhao H."/>
            <person name="Zhao H."/>
            <person name="Song W."/>
            <person name="Zhang M."/>
            <person name="Cui Y."/>
            <person name="Dong X."/>
            <person name="Liu H."/>
            <person name="Ma X."/>
            <person name="Jiao Y."/>
            <person name="Wang B."/>
            <person name="Wei X."/>
            <person name="Stein J.C."/>
            <person name="Glaubitz J.C."/>
            <person name="Lu F."/>
            <person name="Yu G."/>
            <person name="Liang C."/>
            <person name="Fengler K."/>
            <person name="Li B."/>
            <person name="Rafalski A."/>
            <person name="Schnable P.S."/>
            <person name="Ware D.H."/>
            <person name="Buckler E.S."/>
            <person name="Lai J."/>
        </authorList>
    </citation>
    <scope>NUCLEOTIDE SEQUENCE [LARGE SCALE GENOMIC DNA]</scope>
    <source>
        <tissue evidence="3">Seedling</tissue>
    </source>
</reference>
<sequence>MTDAIAMETAAATARPGAARKRRWNQSQPCQGEGPSDLKFARLRFDGDGGAKGAWEHLDLVLSLQSKELSLERKIELAVEFLTTLPNNSSCSIQLFRLVSFIGNWLQSILNFPENSKKILHIFDPALDSRCWAILRVCVEKKPSISISLNLLKSLSRVASHGLGRVDSNTSCPDNESIELFEQVFDCMSLLFSSNTRALFNAGVDLWASCAIEVVNLAQKVSAKKDNFCPVLQKLANCLLGQFACFLRFYANPKNIFHAFVDKVLGPLLELLVLLNSQAHSSEHKQAGTMLKIVEDVFSNGLFHPQHLSGYFGLRSLNKSSAAKDIKGSYHRHLFQRFKGIKTENKAVLLAGFGYLFQLFVRRARNLRTTVAPSRTTLGTLHKSNDGSEEPQHRESLFEVFIMFMEPIVLECKSYSQKDFSKLGVTRLVEVHCMLKSINVMLITLIEEKIYVPTEDTLEGSHFNFLQDIYSVLILISEKMYKLWMSAVHLEDVNIKKIVPLMFAEIISAVGNFLEIEYKVLGDDLVKLWLMIFALSAINTSSKDIEPCFLLASKISSLSAQVICTFSELRQVSRSIFSLCDAVRAFRVEGPDGVHGSFSVASLSSQECLGSLTTLLSSETLMGAIRTSIKSMPQGQSSRCIDELTSDLTETLNWMADCSFEDDVSKLREPSIARKSIFCQKAELLGRHLSEVYASILDSITVTASNSTLVGKSVERLVNAVRRNFSHLVRNKSKNINGFISSIMGKNVSKKLHANRQKIPSFSWIFCLFCRLYISCRSLYQQSIGLMPPDVAIDATKLVGNPFIVCSGKEWTNPTNILGKGYFALIDENSNSLLDVIESLSESLSTNCASFAPLVYIFHVMVLQRLNDLNRQIKAFQFLLEDDAWQIDNKDIGNTQLLKESCSLEAAKLMSFVMNYVKLLSSGETGPFGSYDVSSSWDLSLCSLDEGSFPIATWQLLCENIDVWSSHVSKKDLKNFFSNLIRFSFTQKRSSMDKENNGTQSSGREMTLHSVSIGVLCDTIIYEKKVILKNLASSFCHALKKSFSFVTNSDGDNVFLDTSPDLMETISNLENEKALINLILKFGKECPEARQYLAFSNKNGNSYSLVWFLRSVQEIVGSSHKIFDECTDEVNRLMFSLLDKTSELFSTLASLNSSVYLFDLKKQIESSLDGSPIKKETSEHNDQAFDIVEVSALECVRSMAELLQKTATGIPVTIKDSKCVIKIEDCRNTVCWKRLSCSMSCIGGFLQGLNSALESTFNDHPIASPEDRKMLLQYCSRFSSYIAKFGTFVDICVHVLFMDNKDSASIDLVSVHLPQELDCANGFLNIEAIMDELTKCGSHGVDLSKIQYMENVLLENLLKGECPLISFTLREIYSISAAIIKFHGYLSFSSDVSRQTCSPVEQLSLGTMLGIAFITLQKVADMSSWPHMFCLVWIDGVLRYLEALGSAFTLSELNISIELYTQIINALLRAIGKCILLQQKNATLPTHEIGSSTKTLQLQNASGYAFPKDFIDTQNRLNSLKSRLRLVLGKFVSIASNTHLNAALQVIERALVGVNHCSHSIYQIYTGNPDGGTVSSDVAAGIDCLYMILDFVPGNKRVFKRTVPGLVGALFNIILHLQSPHIFYSQNLPPQGSVFHPDAGATVLMCVEVITSFVGRHSFQIDASHVSQCLLVPVTLFKEFKHLLAKYCNQSVQHHGDHAEYILDRQFSVDIYAACCKLLCTTLRHQQREIGWCVALLEDSVSILLGCLESTDSKMINVAGYFAWNMEEALKCASFFRRIYEEMRQQRETLGKHAMHFLAGYISMFSGQGPFQTGITREIDEVLRPGVYSLIDICEESDFQQLHTYLGEGPCRTTLADLVRDYKLYFQYQGKI</sequence>
<accession>A0A317YGH2</accession>
<name>A0A317YGH2_MAIZE</name>
<comment type="caution">
    <text evidence="3">The sequence shown here is derived from an EMBL/GenBank/DDBJ whole genome shotgun (WGS) entry which is preliminary data.</text>
</comment>
<proteinExistence type="predicted"/>
<evidence type="ECO:0000313" key="3">
    <source>
        <dbReference type="EMBL" id="PWZ57767.1"/>
    </source>
</evidence>